<name>A0ACB8AUF5_9AGAM</name>
<evidence type="ECO:0000313" key="2">
    <source>
        <dbReference type="Proteomes" id="UP000790377"/>
    </source>
</evidence>
<comment type="caution">
    <text evidence="1">The sequence shown here is derived from an EMBL/GenBank/DDBJ whole genome shotgun (WGS) entry which is preliminary data.</text>
</comment>
<evidence type="ECO:0000313" key="1">
    <source>
        <dbReference type="EMBL" id="KAH7916624.1"/>
    </source>
</evidence>
<protein>
    <submittedName>
        <fullName evidence="1">General substrate transporter</fullName>
    </submittedName>
</protein>
<organism evidence="1 2">
    <name type="scientific">Hygrophoropsis aurantiaca</name>
    <dbReference type="NCBI Taxonomy" id="72124"/>
    <lineage>
        <taxon>Eukaryota</taxon>
        <taxon>Fungi</taxon>
        <taxon>Dikarya</taxon>
        <taxon>Basidiomycota</taxon>
        <taxon>Agaricomycotina</taxon>
        <taxon>Agaricomycetes</taxon>
        <taxon>Agaricomycetidae</taxon>
        <taxon>Boletales</taxon>
        <taxon>Coniophorineae</taxon>
        <taxon>Hygrophoropsidaceae</taxon>
        <taxon>Hygrophoropsis</taxon>
    </lineage>
</organism>
<dbReference type="Proteomes" id="UP000790377">
    <property type="component" value="Unassembled WGS sequence"/>
</dbReference>
<keyword evidence="2" id="KW-1185">Reference proteome</keyword>
<accession>A0ACB8AUF5</accession>
<gene>
    <name evidence="1" type="ORF">BJ138DRAFT_1139493</name>
</gene>
<reference evidence="1" key="1">
    <citation type="journal article" date="2021" name="New Phytol.">
        <title>Evolutionary innovations through gain and loss of genes in the ectomycorrhizal Boletales.</title>
        <authorList>
            <person name="Wu G."/>
            <person name="Miyauchi S."/>
            <person name="Morin E."/>
            <person name="Kuo A."/>
            <person name="Drula E."/>
            <person name="Varga T."/>
            <person name="Kohler A."/>
            <person name="Feng B."/>
            <person name="Cao Y."/>
            <person name="Lipzen A."/>
            <person name="Daum C."/>
            <person name="Hundley H."/>
            <person name="Pangilinan J."/>
            <person name="Johnson J."/>
            <person name="Barry K."/>
            <person name="LaButti K."/>
            <person name="Ng V."/>
            <person name="Ahrendt S."/>
            <person name="Min B."/>
            <person name="Choi I.G."/>
            <person name="Park H."/>
            <person name="Plett J.M."/>
            <person name="Magnuson J."/>
            <person name="Spatafora J.W."/>
            <person name="Nagy L.G."/>
            <person name="Henrissat B."/>
            <person name="Grigoriev I.V."/>
            <person name="Yang Z.L."/>
            <person name="Xu J."/>
            <person name="Martin F.M."/>
        </authorList>
    </citation>
    <scope>NUCLEOTIDE SEQUENCE</scope>
    <source>
        <strain evidence="1">ATCC 28755</strain>
    </source>
</reference>
<dbReference type="EMBL" id="MU267590">
    <property type="protein sequence ID" value="KAH7916624.1"/>
    <property type="molecule type" value="Genomic_DNA"/>
</dbReference>
<sequence>MVIATIIQTASQSINMFIGARFLIGFGLTFASNAAPLLVTEIAFPSHRAQSTALYNTMYFLGSIIAAWTTFGTFNIRSSWAWRAPSALQGLPAVIQIGLLWFVPESPRWLIGKGREEEARRTLAYYHADGNEQDPLVEYEFEEIKTAISLDRDVSANIGWTSLVRTRGNRRRLRVMIAIAFFSQWSGNGLTSYYLNKVFDDIGITNPTTQLLVNGILSIWSLVVGLTGSLLCDKAGRRTIFLTSAIGMIVFWALQTACFAVDSQTGNITAGHAVIVMIFLYQGFYGCAFVPLNVAYAVEILPFSIRAKGFTVFSFTISVSLIFNQYVNPIALAAIGWKYYLVYLFWLCFEAVFIYIYVVETKNRTLEETAAIFDGDETVAQISGNAAITSGTGNEKMEVISKSEIEHAH</sequence>
<proteinExistence type="predicted"/>